<dbReference type="SUPFAM" id="SSF47413">
    <property type="entry name" value="lambda repressor-like DNA-binding domains"/>
    <property type="match status" value="1"/>
</dbReference>
<dbReference type="PANTHER" id="PTHR43236">
    <property type="entry name" value="ANTITOXIN HIGA1"/>
    <property type="match status" value="1"/>
</dbReference>
<dbReference type="Proteomes" id="UP001146453">
    <property type="component" value="Unassembled WGS sequence"/>
</dbReference>
<organism evidence="3 4">
    <name type="scientific">Corynebacterium lehmanniae</name>
    <dbReference type="NCBI Taxonomy" id="2913497"/>
    <lineage>
        <taxon>Bacteria</taxon>
        <taxon>Bacillati</taxon>
        <taxon>Actinomycetota</taxon>
        <taxon>Actinomycetes</taxon>
        <taxon>Mycobacteriales</taxon>
        <taxon>Corynebacteriaceae</taxon>
        <taxon>Corynebacterium</taxon>
    </lineage>
</organism>
<evidence type="ECO:0000259" key="2">
    <source>
        <dbReference type="PROSITE" id="PS50943"/>
    </source>
</evidence>
<evidence type="ECO:0000256" key="1">
    <source>
        <dbReference type="ARBA" id="ARBA00007227"/>
    </source>
</evidence>
<dbReference type="Gene3D" id="1.10.10.2910">
    <property type="match status" value="1"/>
</dbReference>
<gene>
    <name evidence="3" type="ORF">L8U61_04100</name>
</gene>
<name>A0ABT4R7M1_9CORY</name>
<dbReference type="PROSITE" id="PS50943">
    <property type="entry name" value="HTH_CROC1"/>
    <property type="match status" value="1"/>
</dbReference>
<dbReference type="PANTHER" id="PTHR43236:SF1">
    <property type="entry name" value="BLL7220 PROTEIN"/>
    <property type="match status" value="1"/>
</dbReference>
<dbReference type="Gene3D" id="1.10.260.40">
    <property type="entry name" value="lambda repressor-like DNA-binding domains"/>
    <property type="match status" value="1"/>
</dbReference>
<dbReference type="RefSeq" id="WP_269951982.1">
    <property type="nucleotide sequence ID" value="NZ_JAKMUR010000006.1"/>
</dbReference>
<dbReference type="InterPro" id="IPR001387">
    <property type="entry name" value="Cro/C1-type_HTH"/>
</dbReference>
<protein>
    <submittedName>
        <fullName evidence="3">XRE family transcriptional regulator</fullName>
    </submittedName>
</protein>
<sequence>MDATEQHARIIAQRIAEARELVGVPVDVLADRSSVEAGLLEAIEKGRRYPTSSEVASVSGATGLPVGWFLEEPEQLVASRRAALDGGVSSDFDVALESLAFRTRKLRDQGIITVDRGHPFTMPQSHDDTKKAAEAARAAAGAGLEPIRDLTAFCEKLGLLAFSKSFVGSPFEGAVTEIQRDGERDFGVALVANRADSMRPRFTLAHELGHWLFGTTYADACGRSDIERFMNSFAAHLLMPEEYVRKVKAEYVGEPARLYTMAISACCGVSWTATLTHLLTLGTITQDEFVLEEKRRPTREDFRAAGFDIPLVDALSVVPPRFQALILDAYQRRAVPKGLALEALFGAVSESELPPRDLAQAALWKGICLNACGRRTDVCSPEGRR</sequence>
<reference evidence="3" key="1">
    <citation type="submission" date="2022-02" db="EMBL/GenBank/DDBJ databases">
        <title>Corynebacterium sp. from urogenital microbiome.</title>
        <authorList>
            <person name="Cappelli E.A."/>
            <person name="Ribeiro T.G."/>
            <person name="Peixe L."/>
        </authorList>
    </citation>
    <scope>NUCLEOTIDE SEQUENCE</scope>
    <source>
        <strain evidence="3">C8Ua_144</strain>
    </source>
</reference>
<dbReference type="EMBL" id="JAKMUR010000006">
    <property type="protein sequence ID" value="MCZ9291317.1"/>
    <property type="molecule type" value="Genomic_DNA"/>
</dbReference>
<keyword evidence="4" id="KW-1185">Reference proteome</keyword>
<comment type="caution">
    <text evidence="3">The sequence shown here is derived from an EMBL/GenBank/DDBJ whole genome shotgun (WGS) entry which is preliminary data.</text>
</comment>
<dbReference type="InterPro" id="IPR010982">
    <property type="entry name" value="Lambda_DNA-bd_dom_sf"/>
</dbReference>
<dbReference type="InterPro" id="IPR010359">
    <property type="entry name" value="IrrE_HExxH"/>
</dbReference>
<dbReference type="InterPro" id="IPR052345">
    <property type="entry name" value="Rad_response_metalloprotease"/>
</dbReference>
<evidence type="ECO:0000313" key="3">
    <source>
        <dbReference type="EMBL" id="MCZ9291317.1"/>
    </source>
</evidence>
<accession>A0ABT4R7M1</accession>
<feature type="domain" description="HTH cro/C1-type" evidence="2">
    <location>
        <begin position="15"/>
        <end position="69"/>
    </location>
</feature>
<proteinExistence type="inferred from homology"/>
<evidence type="ECO:0000313" key="4">
    <source>
        <dbReference type="Proteomes" id="UP001146453"/>
    </source>
</evidence>
<dbReference type="Pfam" id="PF06114">
    <property type="entry name" value="Peptidase_M78"/>
    <property type="match status" value="1"/>
</dbReference>
<comment type="similarity">
    <text evidence="1">Belongs to the short-chain fatty acyl-CoA assimilation regulator (ScfR) family.</text>
</comment>